<feature type="compositionally biased region" description="Low complexity" evidence="1">
    <location>
        <begin position="162"/>
        <end position="176"/>
    </location>
</feature>
<comment type="caution">
    <text evidence="2">The sequence shown here is derived from an EMBL/GenBank/DDBJ whole genome shotgun (WGS) entry which is preliminary data.</text>
</comment>
<feature type="region of interest" description="Disordered" evidence="1">
    <location>
        <begin position="136"/>
        <end position="176"/>
    </location>
</feature>
<feature type="compositionally biased region" description="Pro residues" evidence="1">
    <location>
        <begin position="150"/>
        <end position="161"/>
    </location>
</feature>
<keyword evidence="4" id="KW-1185">Reference proteome</keyword>
<dbReference type="EMBL" id="JACEFO010000480">
    <property type="protein sequence ID" value="KAF8769008.1"/>
    <property type="molecule type" value="Genomic_DNA"/>
</dbReference>
<evidence type="ECO:0000256" key="1">
    <source>
        <dbReference type="SAM" id="MobiDB-lite"/>
    </source>
</evidence>
<feature type="region of interest" description="Disordered" evidence="1">
    <location>
        <begin position="1"/>
        <end position="24"/>
    </location>
</feature>
<organism evidence="2 4">
    <name type="scientific">Digitaria exilis</name>
    <dbReference type="NCBI Taxonomy" id="1010633"/>
    <lineage>
        <taxon>Eukaryota</taxon>
        <taxon>Viridiplantae</taxon>
        <taxon>Streptophyta</taxon>
        <taxon>Embryophyta</taxon>
        <taxon>Tracheophyta</taxon>
        <taxon>Spermatophyta</taxon>
        <taxon>Magnoliopsida</taxon>
        <taxon>Liliopsida</taxon>
        <taxon>Poales</taxon>
        <taxon>Poaceae</taxon>
        <taxon>PACMAD clade</taxon>
        <taxon>Panicoideae</taxon>
        <taxon>Panicodae</taxon>
        <taxon>Paniceae</taxon>
        <taxon>Anthephorinae</taxon>
        <taxon>Digitaria</taxon>
    </lineage>
</organism>
<evidence type="ECO:0000313" key="4">
    <source>
        <dbReference type="Proteomes" id="UP000636709"/>
    </source>
</evidence>
<proteinExistence type="predicted"/>
<dbReference type="EMBL" id="JACEFO010001880">
    <property type="protein sequence ID" value="KAF8697019.1"/>
    <property type="molecule type" value="Genomic_DNA"/>
</dbReference>
<reference evidence="2" key="1">
    <citation type="submission" date="2020-07" db="EMBL/GenBank/DDBJ databases">
        <title>Genome sequence and genetic diversity analysis of an under-domesticated orphan crop, white fonio (Digitaria exilis).</title>
        <authorList>
            <person name="Bennetzen J.L."/>
            <person name="Chen S."/>
            <person name="Ma X."/>
            <person name="Wang X."/>
            <person name="Yssel A.E.J."/>
            <person name="Chaluvadi S.R."/>
            <person name="Johnson M."/>
            <person name="Gangashetty P."/>
            <person name="Hamidou F."/>
            <person name="Sanogo M.D."/>
            <person name="Zwaenepoel A."/>
            <person name="Wallace J."/>
            <person name="Van De Peer Y."/>
            <person name="Van Deynze A."/>
        </authorList>
    </citation>
    <scope>NUCLEOTIDE SEQUENCE</scope>
    <source>
        <tissue evidence="2">Leaves</tissue>
    </source>
</reference>
<dbReference type="AlphaFoldDB" id="A0A835ENU7"/>
<evidence type="ECO:0000313" key="3">
    <source>
        <dbReference type="EMBL" id="KAF8769008.1"/>
    </source>
</evidence>
<name>A0A835ENU7_9POAL</name>
<protein>
    <submittedName>
        <fullName evidence="2">Uncharacterized protein</fullName>
    </submittedName>
</protein>
<accession>A0A835ENU7</accession>
<dbReference type="Proteomes" id="UP000636709">
    <property type="component" value="Unassembled WGS sequence"/>
</dbReference>
<gene>
    <name evidence="3" type="ORF">HU200_007023</name>
    <name evidence="2" type="ORF">HU200_036670</name>
</gene>
<sequence length="176" mass="18993">MEAPRLGVHSVAPRANKPTTGSPDFRCYHPHQTGLMRTAFDIDLAPRGFDPEAVPSVYVVPRQAGSQGAADGKGTKGRRAGYLATCSSRPVLWPLPRSNEREARVIVARIRAVRSGDKRKEKMNGCLCIPCYKKKQVSTPAAAKLSKKPTPLPPPPPPPPSKVQGPSSPSSSFLQY</sequence>
<evidence type="ECO:0000313" key="2">
    <source>
        <dbReference type="EMBL" id="KAF8697019.1"/>
    </source>
</evidence>